<dbReference type="Pfam" id="PF00126">
    <property type="entry name" value="HTH_1"/>
    <property type="match status" value="1"/>
</dbReference>
<dbReference type="GO" id="GO:0003677">
    <property type="term" value="F:DNA binding"/>
    <property type="evidence" value="ECO:0007669"/>
    <property type="project" value="UniProtKB-KW"/>
</dbReference>
<dbReference type="Gene3D" id="3.40.190.10">
    <property type="entry name" value="Periplasmic binding protein-like II"/>
    <property type="match status" value="2"/>
</dbReference>
<dbReference type="PRINTS" id="PR00039">
    <property type="entry name" value="HTHLYSR"/>
</dbReference>
<dbReference type="FunFam" id="1.10.10.10:FF:000038">
    <property type="entry name" value="Glycine cleavage system transcriptional activator"/>
    <property type="match status" value="1"/>
</dbReference>
<dbReference type="PROSITE" id="PS50931">
    <property type="entry name" value="HTH_LYSR"/>
    <property type="match status" value="1"/>
</dbReference>
<keyword evidence="7" id="KW-1185">Reference proteome</keyword>
<dbReference type="PANTHER" id="PTHR30537">
    <property type="entry name" value="HTH-TYPE TRANSCRIPTIONAL REGULATOR"/>
    <property type="match status" value="1"/>
</dbReference>
<dbReference type="AlphaFoldDB" id="A0A8J2ZH04"/>
<evidence type="ECO:0000313" key="7">
    <source>
        <dbReference type="Proteomes" id="UP000617145"/>
    </source>
</evidence>
<dbReference type="Pfam" id="PF03466">
    <property type="entry name" value="LysR_substrate"/>
    <property type="match status" value="1"/>
</dbReference>
<dbReference type="InterPro" id="IPR000847">
    <property type="entry name" value="LysR_HTH_N"/>
</dbReference>
<dbReference type="InterPro" id="IPR058163">
    <property type="entry name" value="LysR-type_TF_proteobact-type"/>
</dbReference>
<evidence type="ECO:0000256" key="2">
    <source>
        <dbReference type="ARBA" id="ARBA00023015"/>
    </source>
</evidence>
<accession>A0A8J2ZH04</accession>
<evidence type="ECO:0000256" key="1">
    <source>
        <dbReference type="ARBA" id="ARBA00009437"/>
    </source>
</evidence>
<organism evidence="6 7">
    <name type="scientific">Salipiger pallidus</name>
    <dbReference type="NCBI Taxonomy" id="1775170"/>
    <lineage>
        <taxon>Bacteria</taxon>
        <taxon>Pseudomonadati</taxon>
        <taxon>Pseudomonadota</taxon>
        <taxon>Alphaproteobacteria</taxon>
        <taxon>Rhodobacterales</taxon>
        <taxon>Roseobacteraceae</taxon>
        <taxon>Salipiger</taxon>
    </lineage>
</organism>
<comment type="similarity">
    <text evidence="1">Belongs to the LysR transcriptional regulatory family.</text>
</comment>
<dbReference type="SUPFAM" id="SSF46785">
    <property type="entry name" value="Winged helix' DNA-binding domain"/>
    <property type="match status" value="1"/>
</dbReference>
<name>A0A8J2ZH04_9RHOB</name>
<dbReference type="RefSeq" id="WP_188788768.1">
    <property type="nucleotide sequence ID" value="NZ_BMJV01000001.1"/>
</dbReference>
<dbReference type="SUPFAM" id="SSF53850">
    <property type="entry name" value="Periplasmic binding protein-like II"/>
    <property type="match status" value="1"/>
</dbReference>
<comment type="caution">
    <text evidence="6">The sequence shown here is derived from an EMBL/GenBank/DDBJ whole genome shotgun (WGS) entry which is preliminary data.</text>
</comment>
<dbReference type="InterPro" id="IPR036390">
    <property type="entry name" value="WH_DNA-bd_sf"/>
</dbReference>
<dbReference type="EMBL" id="BMJV01000001">
    <property type="protein sequence ID" value="GGG63083.1"/>
    <property type="molecule type" value="Genomic_DNA"/>
</dbReference>
<evidence type="ECO:0000313" key="6">
    <source>
        <dbReference type="EMBL" id="GGG63083.1"/>
    </source>
</evidence>
<keyword evidence="3" id="KW-0238">DNA-binding</keyword>
<dbReference type="InterPro" id="IPR005119">
    <property type="entry name" value="LysR_subst-bd"/>
</dbReference>
<gene>
    <name evidence="6" type="ORF">GCM10011415_06860</name>
</gene>
<keyword evidence="2" id="KW-0805">Transcription regulation</keyword>
<feature type="domain" description="HTH lysR-type" evidence="5">
    <location>
        <begin position="9"/>
        <end position="66"/>
    </location>
</feature>
<reference evidence="6" key="2">
    <citation type="submission" date="2020-09" db="EMBL/GenBank/DDBJ databases">
        <authorList>
            <person name="Sun Q."/>
            <person name="Zhou Y."/>
        </authorList>
    </citation>
    <scope>NUCLEOTIDE SEQUENCE</scope>
    <source>
        <strain evidence="6">CGMCC 1.15762</strain>
    </source>
</reference>
<dbReference type="Gene3D" id="1.10.10.10">
    <property type="entry name" value="Winged helix-like DNA-binding domain superfamily/Winged helix DNA-binding domain"/>
    <property type="match status" value="1"/>
</dbReference>
<proteinExistence type="inferred from homology"/>
<dbReference type="GO" id="GO:0003700">
    <property type="term" value="F:DNA-binding transcription factor activity"/>
    <property type="evidence" value="ECO:0007669"/>
    <property type="project" value="InterPro"/>
</dbReference>
<dbReference type="Proteomes" id="UP000617145">
    <property type="component" value="Unassembled WGS sequence"/>
</dbReference>
<evidence type="ECO:0000259" key="5">
    <source>
        <dbReference type="PROSITE" id="PS50931"/>
    </source>
</evidence>
<dbReference type="InterPro" id="IPR036388">
    <property type="entry name" value="WH-like_DNA-bd_sf"/>
</dbReference>
<evidence type="ECO:0000256" key="4">
    <source>
        <dbReference type="ARBA" id="ARBA00023163"/>
    </source>
</evidence>
<dbReference type="PANTHER" id="PTHR30537:SF5">
    <property type="entry name" value="HTH-TYPE TRANSCRIPTIONAL ACTIVATOR TTDR-RELATED"/>
    <property type="match status" value="1"/>
</dbReference>
<protein>
    <submittedName>
        <fullName evidence="6">LysR family transcriptional regulator</fullName>
    </submittedName>
</protein>
<keyword evidence="4" id="KW-0804">Transcription</keyword>
<evidence type="ECO:0000256" key="3">
    <source>
        <dbReference type="ARBA" id="ARBA00023125"/>
    </source>
</evidence>
<reference evidence="6" key="1">
    <citation type="journal article" date="2014" name="Int. J. Syst. Evol. Microbiol.">
        <title>Complete genome sequence of Corynebacterium casei LMG S-19264T (=DSM 44701T), isolated from a smear-ripened cheese.</title>
        <authorList>
            <consortium name="US DOE Joint Genome Institute (JGI-PGF)"/>
            <person name="Walter F."/>
            <person name="Albersmeier A."/>
            <person name="Kalinowski J."/>
            <person name="Ruckert C."/>
        </authorList>
    </citation>
    <scope>NUCLEOTIDE SEQUENCE</scope>
    <source>
        <strain evidence="6">CGMCC 1.15762</strain>
    </source>
</reference>
<sequence>MPKRPYDMPPLAALSCFEAAARQQSFKTAAQELNVTPAAVSHRIKALEFELGVPLFRRHHRGVELTESGAWLLLAVQRGFETISEALSHLRAGPDSPDVTVRASTAVSSLWLTPRLAAFWKVHPDVTVAQMVSDAAVADQRCDLSIEYGPLDSSEDCRLLFQGRIQAVGSPHFAEEKGITALEDLMRGPLIHLNEEETGWTGWRDWFAALGLSLPRGRGYSVNNYVVALQAAQDGMGAVLGWTELVQDHIASGRLVPLVDEEIASPSDFYIRVHPHASDKAMLLCDWLASEAEGA</sequence>